<keyword evidence="6" id="KW-1185">Reference proteome</keyword>
<dbReference type="GO" id="GO:0005576">
    <property type="term" value="C:extracellular region"/>
    <property type="evidence" value="ECO:0007669"/>
    <property type="project" value="UniProtKB-ARBA"/>
</dbReference>
<dbReference type="InterPro" id="IPR036907">
    <property type="entry name" value="5'-Nucleotdase_C_sf"/>
</dbReference>
<dbReference type="FunFam" id="3.60.21.10:FF:000043">
    <property type="entry name" value="Ser/Thr protein phosphatase family"/>
    <property type="match status" value="1"/>
</dbReference>
<dbReference type="Pfam" id="PF00149">
    <property type="entry name" value="Metallophos"/>
    <property type="match status" value="1"/>
</dbReference>
<dbReference type="GO" id="GO:0016787">
    <property type="term" value="F:hydrolase activity"/>
    <property type="evidence" value="ECO:0007669"/>
    <property type="project" value="InterPro"/>
</dbReference>
<sequence length="623" mass="69808">MTKLSWFSFLGLALPGLLVEACDGHNHAKRDSAHSHPAPAPPIAPAPPSRPLEWGDFNIIHTTDSHGWLLGHQKTTFPEPNYSGTLGDFSSFVTHMKELADKRGVDLLLVDSGDLHDGTGLSDGFPPGKVDAHDANQFIKMLPYDVMAIGNHELYIYDNALDMHQNFAPALKGRYLSSNVNITVADKAGKAVDIPVGEQFVKFKTKHGRRITSLGVLYDFTDNDKNTTVQPVADMVNETWFKEAIKEEPDLFLLVGHMPVARDNWPLVFNAVRAVHPTTPIIILGGHTHIRDCLQLDNRSMSLESGRYMETVGWMSAQLDKKDSKKDIKFSRRYLDTNRVTYEFHSQKNDKNFDTSLGQHITQGLNDLAKQYDLDFAFGTAPQDFFLSQVPYPSNSSVLSLFIGQAVPTALRINNTEASKPALFMTNAGSMRFDLFSGPFTRNDQFTVSPFLDSFLFIPDIPLSLATDTINALNHAGSNNRRDDIFEERYYDMVEEYKRGDVEMIYREWLKRMDRMNGIEKRSMKNLTLGYVTQDSCPGVGDDVPHAPLPFFDAPDFISSDPPADTTPDTLIDFVFVDFVEDQLLQVLNSLQTEKVYNTSDALQYSDVLTNAVLGVFAQAAWN</sequence>
<dbReference type="SUPFAM" id="SSF56300">
    <property type="entry name" value="Metallo-dependent phosphatases"/>
    <property type="match status" value="1"/>
</dbReference>
<feature type="compositionally biased region" description="Pro residues" evidence="1">
    <location>
        <begin position="38"/>
        <end position="48"/>
    </location>
</feature>
<protein>
    <recommendedName>
        <fullName evidence="7">Calcineurin-like phosphoesterase domain-containing protein</fullName>
    </recommendedName>
</protein>
<dbReference type="Gene3D" id="3.90.780.10">
    <property type="entry name" value="5'-Nucleotidase, C-terminal domain"/>
    <property type="match status" value="2"/>
</dbReference>
<dbReference type="Pfam" id="PF21953">
    <property type="entry name" value="NadN_nucleosid_C"/>
    <property type="match status" value="1"/>
</dbReference>
<dbReference type="GO" id="GO:0009166">
    <property type="term" value="P:nucleotide catabolic process"/>
    <property type="evidence" value="ECO:0007669"/>
    <property type="project" value="InterPro"/>
</dbReference>
<gene>
    <name evidence="5" type="ORF">P691DRAFT_265564</name>
</gene>
<organism evidence="5 6">
    <name type="scientific">Macrolepiota fuliginosa MF-IS2</name>
    <dbReference type="NCBI Taxonomy" id="1400762"/>
    <lineage>
        <taxon>Eukaryota</taxon>
        <taxon>Fungi</taxon>
        <taxon>Dikarya</taxon>
        <taxon>Basidiomycota</taxon>
        <taxon>Agaricomycotina</taxon>
        <taxon>Agaricomycetes</taxon>
        <taxon>Agaricomycetidae</taxon>
        <taxon>Agaricales</taxon>
        <taxon>Agaricineae</taxon>
        <taxon>Agaricaceae</taxon>
        <taxon>Macrolepiota</taxon>
    </lineage>
</organism>
<comment type="caution">
    <text evidence="5">The sequence shown here is derived from an EMBL/GenBank/DDBJ whole genome shotgun (WGS) entry which is preliminary data.</text>
</comment>
<feature type="signal peptide" evidence="2">
    <location>
        <begin position="1"/>
        <end position="24"/>
    </location>
</feature>
<keyword evidence="2" id="KW-0732">Signal</keyword>
<evidence type="ECO:0000313" key="6">
    <source>
        <dbReference type="Proteomes" id="UP000807342"/>
    </source>
</evidence>
<dbReference type="InterPro" id="IPR053828">
    <property type="entry name" value="Nucleosidase_C"/>
</dbReference>
<accession>A0A9P5X9D6</accession>
<reference evidence="5" key="1">
    <citation type="submission" date="2020-11" db="EMBL/GenBank/DDBJ databases">
        <authorList>
            <consortium name="DOE Joint Genome Institute"/>
            <person name="Ahrendt S."/>
            <person name="Riley R."/>
            <person name="Andreopoulos W."/>
            <person name="Labutti K."/>
            <person name="Pangilinan J."/>
            <person name="Ruiz-Duenas F.J."/>
            <person name="Barrasa J.M."/>
            <person name="Sanchez-Garcia M."/>
            <person name="Camarero S."/>
            <person name="Miyauchi S."/>
            <person name="Serrano A."/>
            <person name="Linde D."/>
            <person name="Babiker R."/>
            <person name="Drula E."/>
            <person name="Ayuso-Fernandez I."/>
            <person name="Pacheco R."/>
            <person name="Padilla G."/>
            <person name="Ferreira P."/>
            <person name="Barriuso J."/>
            <person name="Kellner H."/>
            <person name="Castanera R."/>
            <person name="Alfaro M."/>
            <person name="Ramirez L."/>
            <person name="Pisabarro A.G."/>
            <person name="Kuo A."/>
            <person name="Tritt A."/>
            <person name="Lipzen A."/>
            <person name="He G."/>
            <person name="Yan M."/>
            <person name="Ng V."/>
            <person name="Cullen D."/>
            <person name="Martin F."/>
            <person name="Rosso M.-N."/>
            <person name="Henrissat B."/>
            <person name="Hibbett D."/>
            <person name="Martinez A.T."/>
            <person name="Grigoriev I.V."/>
        </authorList>
    </citation>
    <scope>NUCLEOTIDE SEQUENCE</scope>
    <source>
        <strain evidence="5">MF-IS2</strain>
    </source>
</reference>
<dbReference type="PANTHER" id="PTHR11575">
    <property type="entry name" value="5'-NUCLEOTIDASE-RELATED"/>
    <property type="match status" value="1"/>
</dbReference>
<dbReference type="OrthoDB" id="7722975at2759"/>
<dbReference type="EMBL" id="MU151298">
    <property type="protein sequence ID" value="KAF9445490.1"/>
    <property type="molecule type" value="Genomic_DNA"/>
</dbReference>
<feature type="region of interest" description="Disordered" evidence="1">
    <location>
        <begin position="27"/>
        <end position="48"/>
    </location>
</feature>
<dbReference type="AlphaFoldDB" id="A0A9P5X9D6"/>
<dbReference type="PIRSF" id="PIRSF017316">
    <property type="entry name" value="Pesterase_C1039"/>
    <property type="match status" value="1"/>
</dbReference>
<name>A0A9P5X9D6_9AGAR</name>
<dbReference type="InterPro" id="IPR014485">
    <property type="entry name" value="Pesterase_C1039"/>
</dbReference>
<dbReference type="SUPFAM" id="SSF55816">
    <property type="entry name" value="5'-nucleotidase (syn. UDP-sugar hydrolase), C-terminal domain"/>
    <property type="match status" value="1"/>
</dbReference>
<evidence type="ECO:0000256" key="1">
    <source>
        <dbReference type="SAM" id="MobiDB-lite"/>
    </source>
</evidence>
<evidence type="ECO:0000259" key="3">
    <source>
        <dbReference type="Pfam" id="PF00149"/>
    </source>
</evidence>
<dbReference type="InterPro" id="IPR004843">
    <property type="entry name" value="Calcineurin-like_PHP"/>
</dbReference>
<evidence type="ECO:0008006" key="7">
    <source>
        <dbReference type="Google" id="ProtNLM"/>
    </source>
</evidence>
<evidence type="ECO:0000256" key="2">
    <source>
        <dbReference type="SAM" id="SignalP"/>
    </source>
</evidence>
<proteinExistence type="predicted"/>
<dbReference type="Proteomes" id="UP000807342">
    <property type="component" value="Unassembled WGS sequence"/>
</dbReference>
<dbReference type="PANTHER" id="PTHR11575:SF22">
    <property type="entry name" value="ADL392WP"/>
    <property type="match status" value="1"/>
</dbReference>
<feature type="domain" description="Calcineurin-like phosphoesterase" evidence="3">
    <location>
        <begin position="58"/>
        <end position="290"/>
    </location>
</feature>
<dbReference type="Gene3D" id="3.60.21.10">
    <property type="match status" value="1"/>
</dbReference>
<feature type="domain" description="Putative 5'-nucleotidase C-terminal" evidence="4">
    <location>
        <begin position="384"/>
        <end position="585"/>
    </location>
</feature>
<dbReference type="GO" id="GO:0005829">
    <property type="term" value="C:cytosol"/>
    <property type="evidence" value="ECO:0007669"/>
    <property type="project" value="TreeGrafter"/>
</dbReference>
<feature type="chain" id="PRO_5040401773" description="Calcineurin-like phosphoesterase domain-containing protein" evidence="2">
    <location>
        <begin position="25"/>
        <end position="623"/>
    </location>
</feature>
<evidence type="ECO:0000259" key="4">
    <source>
        <dbReference type="Pfam" id="PF21953"/>
    </source>
</evidence>
<dbReference type="InterPro" id="IPR029052">
    <property type="entry name" value="Metallo-depent_PP-like"/>
</dbReference>
<evidence type="ECO:0000313" key="5">
    <source>
        <dbReference type="EMBL" id="KAF9445490.1"/>
    </source>
</evidence>
<dbReference type="InterPro" id="IPR006179">
    <property type="entry name" value="5_nucleotidase/apyrase"/>
</dbReference>